<evidence type="ECO:0000313" key="3">
    <source>
        <dbReference type="Proteomes" id="UP000548632"/>
    </source>
</evidence>
<organism evidence="2 3">
    <name type="scientific">Thiospirillum jenense</name>
    <dbReference type="NCBI Taxonomy" id="1653858"/>
    <lineage>
        <taxon>Bacteria</taxon>
        <taxon>Pseudomonadati</taxon>
        <taxon>Pseudomonadota</taxon>
        <taxon>Gammaproteobacteria</taxon>
        <taxon>Chromatiales</taxon>
        <taxon>Chromatiaceae</taxon>
        <taxon>Thiospirillum</taxon>
    </lineage>
</organism>
<protein>
    <recommendedName>
        <fullName evidence="4">Calx-beta domain-containing protein</fullName>
    </recommendedName>
</protein>
<accession>A0A839H9G2</accession>
<dbReference type="AlphaFoldDB" id="A0A839H9G2"/>
<dbReference type="InterPro" id="IPR038081">
    <property type="entry name" value="CalX-like_sf"/>
</dbReference>
<comment type="caution">
    <text evidence="2">The sequence shown here is derived from an EMBL/GenBank/DDBJ whole genome shotgun (WGS) entry which is preliminary data.</text>
</comment>
<evidence type="ECO:0000256" key="1">
    <source>
        <dbReference type="SAM" id="MobiDB-lite"/>
    </source>
</evidence>
<dbReference type="Gene3D" id="2.60.40.2030">
    <property type="match status" value="1"/>
</dbReference>
<dbReference type="SUPFAM" id="SSF141072">
    <property type="entry name" value="CalX-like"/>
    <property type="match status" value="1"/>
</dbReference>
<evidence type="ECO:0008006" key="4">
    <source>
        <dbReference type="Google" id="ProtNLM"/>
    </source>
</evidence>
<feature type="region of interest" description="Disordered" evidence="1">
    <location>
        <begin position="137"/>
        <end position="156"/>
    </location>
</feature>
<name>A0A839H9G2_9GAMM</name>
<evidence type="ECO:0000313" key="2">
    <source>
        <dbReference type="EMBL" id="MBB1125935.1"/>
    </source>
</evidence>
<keyword evidence="3" id="KW-1185">Reference proteome</keyword>
<reference evidence="2 3" key="1">
    <citation type="journal article" date="2020" name="Arch. Microbiol.">
        <title>The genome sequence of the giant phototrophic gammaproteobacterium Thiospirillum jenense gives insight into its physiological properties and phylogenetic relationships.</title>
        <authorList>
            <person name="Imhoff J.F."/>
            <person name="Meyer T.E."/>
            <person name="Kyndt J.A."/>
        </authorList>
    </citation>
    <scope>NUCLEOTIDE SEQUENCE [LARGE SCALE GENOMIC DNA]</scope>
    <source>
        <strain evidence="2 3">DSM 216</strain>
    </source>
</reference>
<dbReference type="EMBL" id="JABVCQ010000011">
    <property type="protein sequence ID" value="MBB1125935.1"/>
    <property type="molecule type" value="Genomic_DNA"/>
</dbReference>
<sequence>MAINPNVYVTYTGTTPAMTMPTGAAARITDSAGDQTVNIANGASVEISGASGANIINIQADSTSFTVMRSGSTLILTGANGQEIRIPATATEQTLKFGDGSVGLMVGTTGVVLGTQVVDATAAALDPTQLDAADTSDSVFETGSSTPAVPTVTLSQTPTDGMIDEDGSAHPTSVTYTATLSEAAAADVTIPYVLLGTAEAGADYTGSTGTGSITVAAGDLSGSLTLTAEADTTTESTTAETISVNLILPQGYQAASALSVTTQLNDTSLTPAGGQTAEWVAGGNTTPFDAAAADMLFQINAGGTYTYNISGFAAGDTLDFPDGNAPTVNNGDFNDNAVDVVWASMGNVTTIHLTGLAAGEDMLLNSVADFNTVFGAGTII</sequence>
<dbReference type="RefSeq" id="WP_182583561.1">
    <property type="nucleotide sequence ID" value="NZ_JABVCQ010000011.1"/>
</dbReference>
<gene>
    <name evidence="2" type="ORF">HUK38_06775</name>
</gene>
<dbReference type="Proteomes" id="UP000548632">
    <property type="component" value="Unassembled WGS sequence"/>
</dbReference>
<proteinExistence type="predicted"/>